<proteinExistence type="predicted"/>
<reference evidence="1" key="3">
    <citation type="submission" date="2023-05" db="EMBL/GenBank/DDBJ databases">
        <authorList>
            <person name="Smith C.H."/>
        </authorList>
    </citation>
    <scope>NUCLEOTIDE SEQUENCE</scope>
    <source>
        <strain evidence="1">CHS0354</strain>
        <tissue evidence="1">Mantle</tissue>
    </source>
</reference>
<dbReference type="AlphaFoldDB" id="A0AAE0TPN3"/>
<reference evidence="1" key="1">
    <citation type="journal article" date="2021" name="Genome Biol. Evol.">
        <title>A High-Quality Reference Genome for a Parasitic Bivalve with Doubly Uniparental Inheritance (Bivalvia: Unionida).</title>
        <authorList>
            <person name="Smith C.H."/>
        </authorList>
    </citation>
    <scope>NUCLEOTIDE SEQUENCE</scope>
    <source>
        <strain evidence="1">CHS0354</strain>
    </source>
</reference>
<dbReference type="GO" id="GO:0005509">
    <property type="term" value="F:calcium ion binding"/>
    <property type="evidence" value="ECO:0007669"/>
    <property type="project" value="InterPro"/>
</dbReference>
<protein>
    <submittedName>
        <fullName evidence="1">Uncharacterized protein</fullName>
    </submittedName>
</protein>
<dbReference type="InterPro" id="IPR001299">
    <property type="entry name" value="Ependymin"/>
</dbReference>
<keyword evidence="2" id="KW-1185">Reference proteome</keyword>
<reference evidence="1" key="2">
    <citation type="journal article" date="2021" name="Genome Biol. Evol.">
        <title>Developing a high-quality reference genome for a parasitic bivalve with doubly uniparental inheritance (Bivalvia: Unionida).</title>
        <authorList>
            <person name="Smith C.H."/>
        </authorList>
    </citation>
    <scope>NUCLEOTIDE SEQUENCE</scope>
    <source>
        <strain evidence="1">CHS0354</strain>
        <tissue evidence="1">Mantle</tissue>
    </source>
</reference>
<dbReference type="GO" id="GO:0007160">
    <property type="term" value="P:cell-matrix adhesion"/>
    <property type="evidence" value="ECO:0007669"/>
    <property type="project" value="InterPro"/>
</dbReference>
<dbReference type="EMBL" id="JAEAOA010001901">
    <property type="protein sequence ID" value="KAK3612473.1"/>
    <property type="molecule type" value="Genomic_DNA"/>
</dbReference>
<evidence type="ECO:0000313" key="1">
    <source>
        <dbReference type="EMBL" id="KAK3612473.1"/>
    </source>
</evidence>
<comment type="caution">
    <text evidence="1">The sequence shown here is derived from an EMBL/GenBank/DDBJ whole genome shotgun (WGS) entry which is preliminary data.</text>
</comment>
<name>A0AAE0TPN3_9BIVA</name>
<sequence length="141" mass="15176">MHTQSDRPAGFANVLVAYDAVNRRVAAREYISINGDTSMVVDMYNDHAAGIKYTVESTSGKPTRCYKQALGPFVEGCVPDNATKSAGNYVRGLGSNSLAASAFQLICEPYALYLEVTDKGCIPVEELAIGSLHGCKHLQNE</sequence>
<evidence type="ECO:0000313" key="2">
    <source>
        <dbReference type="Proteomes" id="UP001195483"/>
    </source>
</evidence>
<dbReference type="Proteomes" id="UP001195483">
    <property type="component" value="Unassembled WGS sequence"/>
</dbReference>
<dbReference type="GO" id="GO:0005576">
    <property type="term" value="C:extracellular region"/>
    <property type="evidence" value="ECO:0007669"/>
    <property type="project" value="InterPro"/>
</dbReference>
<dbReference type="GO" id="GO:0005764">
    <property type="term" value="C:lysosome"/>
    <property type="evidence" value="ECO:0007669"/>
    <property type="project" value="TreeGrafter"/>
</dbReference>
<gene>
    <name evidence="1" type="ORF">CHS0354_032089</name>
</gene>
<organism evidence="1 2">
    <name type="scientific">Potamilus streckersoni</name>
    <dbReference type="NCBI Taxonomy" id="2493646"/>
    <lineage>
        <taxon>Eukaryota</taxon>
        <taxon>Metazoa</taxon>
        <taxon>Spiralia</taxon>
        <taxon>Lophotrochozoa</taxon>
        <taxon>Mollusca</taxon>
        <taxon>Bivalvia</taxon>
        <taxon>Autobranchia</taxon>
        <taxon>Heteroconchia</taxon>
        <taxon>Palaeoheterodonta</taxon>
        <taxon>Unionida</taxon>
        <taxon>Unionoidea</taxon>
        <taxon>Unionidae</taxon>
        <taxon>Ambleminae</taxon>
        <taxon>Lampsilini</taxon>
        <taxon>Potamilus</taxon>
    </lineage>
</organism>
<dbReference type="PANTHER" id="PTHR10697:SF13">
    <property type="entry name" value="RICIN B LECTIN DOMAIN-CONTAINING PROTEIN"/>
    <property type="match status" value="1"/>
</dbReference>
<accession>A0AAE0TPN3</accession>
<dbReference type="PANTHER" id="PTHR10697">
    <property type="entry name" value="MAMMALIAN EPENDYMIN-RELATED PROTEIN 1"/>
    <property type="match status" value="1"/>
</dbReference>